<dbReference type="SUPFAM" id="SSF55874">
    <property type="entry name" value="ATPase domain of HSP90 chaperone/DNA topoisomerase II/histidine kinase"/>
    <property type="match status" value="1"/>
</dbReference>
<dbReference type="InterPro" id="IPR050267">
    <property type="entry name" value="Anti-sigma-factor_SerPK"/>
</dbReference>
<dbReference type="PANTHER" id="PTHR35526">
    <property type="entry name" value="ANTI-SIGMA-F FACTOR RSBW-RELATED"/>
    <property type="match status" value="1"/>
</dbReference>
<evidence type="ECO:0000256" key="1">
    <source>
        <dbReference type="ARBA" id="ARBA00022527"/>
    </source>
</evidence>
<keyword evidence="1 3" id="KW-0723">Serine/threonine-protein kinase</keyword>
<dbReference type="EMBL" id="FLQS01000048">
    <property type="protein sequence ID" value="SBS78194.1"/>
    <property type="molecule type" value="Genomic_DNA"/>
</dbReference>
<dbReference type="Pfam" id="PF13581">
    <property type="entry name" value="HATPase_c_2"/>
    <property type="match status" value="1"/>
</dbReference>
<keyword evidence="3" id="KW-0418">Kinase</keyword>
<name>A0A1Y5PHQ7_9MYCO</name>
<dbReference type="AlphaFoldDB" id="A0A1Y5PHQ7"/>
<protein>
    <submittedName>
        <fullName evidence="3">Putative anti-sigma regulatory factor, serine/threonine protein kinase</fullName>
    </submittedName>
</protein>
<gene>
    <name evidence="3" type="ORF">MHPYR_520031</name>
</gene>
<evidence type="ECO:0000259" key="2">
    <source>
        <dbReference type="Pfam" id="PF13581"/>
    </source>
</evidence>
<accession>A0A1Y5PHQ7</accession>
<dbReference type="InterPro" id="IPR003594">
    <property type="entry name" value="HATPase_dom"/>
</dbReference>
<proteinExistence type="predicted"/>
<dbReference type="GO" id="GO:0004674">
    <property type="term" value="F:protein serine/threonine kinase activity"/>
    <property type="evidence" value="ECO:0007669"/>
    <property type="project" value="UniProtKB-KW"/>
</dbReference>
<feature type="domain" description="Histidine kinase/HSP90-like ATPase" evidence="2">
    <location>
        <begin position="23"/>
        <end position="140"/>
    </location>
</feature>
<dbReference type="PANTHER" id="PTHR35526:SF3">
    <property type="entry name" value="ANTI-SIGMA-F FACTOR RSBW"/>
    <property type="match status" value="1"/>
</dbReference>
<dbReference type="CDD" id="cd16936">
    <property type="entry name" value="HATPase_RsbW-like"/>
    <property type="match status" value="1"/>
</dbReference>
<sequence>MTTPSYPCPSADGDRFVRNDVVADAHNAARVRDEFATWLQACGDLDRVRFSDVVLAVNEALANTAEFAYLHNGGPGTVDVEVVRDGATLTITVADQGRWRESTPATQSRSRGRGIPLMRALADDLTIDSSALGTTVCLRFEHFHAIRRDDADSKVG</sequence>
<dbReference type="Gene3D" id="3.30.565.10">
    <property type="entry name" value="Histidine kinase-like ATPase, C-terminal domain"/>
    <property type="match status" value="1"/>
</dbReference>
<reference evidence="3" key="1">
    <citation type="submission" date="2016-03" db="EMBL/GenBank/DDBJ databases">
        <authorList>
            <person name="Ploux O."/>
        </authorList>
    </citation>
    <scope>NUCLEOTIDE SEQUENCE</scope>
    <source>
        <strain evidence="3">UC10</strain>
    </source>
</reference>
<dbReference type="InterPro" id="IPR036890">
    <property type="entry name" value="HATPase_C_sf"/>
</dbReference>
<evidence type="ECO:0000313" key="3">
    <source>
        <dbReference type="EMBL" id="SBS78194.1"/>
    </source>
</evidence>
<organism evidence="3">
    <name type="scientific">uncultured Mycobacterium sp</name>
    <dbReference type="NCBI Taxonomy" id="171292"/>
    <lineage>
        <taxon>Bacteria</taxon>
        <taxon>Bacillati</taxon>
        <taxon>Actinomycetota</taxon>
        <taxon>Actinomycetes</taxon>
        <taxon>Mycobacteriales</taxon>
        <taxon>Mycobacteriaceae</taxon>
        <taxon>Mycobacterium</taxon>
        <taxon>environmental samples</taxon>
    </lineage>
</organism>
<keyword evidence="3" id="KW-0808">Transferase</keyword>